<protein>
    <submittedName>
        <fullName evidence="3">Uncharacterized protein LOC111500186</fullName>
    </submittedName>
</protein>
<dbReference type="PANTHER" id="PTHR36019">
    <property type="entry name" value="PLANT/PROTEIN"/>
    <property type="match status" value="1"/>
</dbReference>
<dbReference type="KEGG" id="cmax:111500186"/>
<evidence type="ECO:0000256" key="1">
    <source>
        <dbReference type="SAM" id="MobiDB-lite"/>
    </source>
</evidence>
<accession>A0A6J1L834</accession>
<dbReference type="AlphaFoldDB" id="A0A6J1L834"/>
<reference evidence="3" key="1">
    <citation type="submission" date="2025-08" db="UniProtKB">
        <authorList>
            <consortium name="RefSeq"/>
        </authorList>
    </citation>
    <scope>IDENTIFICATION</scope>
    <source>
        <tissue evidence="3">Young leaves</tissue>
    </source>
</reference>
<keyword evidence="2" id="KW-1185">Reference proteome</keyword>
<proteinExistence type="predicted"/>
<feature type="compositionally biased region" description="Basic and acidic residues" evidence="1">
    <location>
        <begin position="47"/>
        <end position="60"/>
    </location>
</feature>
<evidence type="ECO:0000313" key="3">
    <source>
        <dbReference type="RefSeq" id="XP_023007608.1"/>
    </source>
</evidence>
<dbReference type="GeneID" id="111500186"/>
<feature type="region of interest" description="Disordered" evidence="1">
    <location>
        <begin position="13"/>
        <end position="93"/>
    </location>
</feature>
<evidence type="ECO:0000313" key="2">
    <source>
        <dbReference type="Proteomes" id="UP000504608"/>
    </source>
</evidence>
<gene>
    <name evidence="3" type="primary">LOC111500186</name>
</gene>
<organism evidence="2 3">
    <name type="scientific">Cucurbita maxima</name>
    <name type="common">Pumpkin</name>
    <name type="synonym">Winter squash</name>
    <dbReference type="NCBI Taxonomy" id="3661"/>
    <lineage>
        <taxon>Eukaryota</taxon>
        <taxon>Viridiplantae</taxon>
        <taxon>Streptophyta</taxon>
        <taxon>Embryophyta</taxon>
        <taxon>Tracheophyta</taxon>
        <taxon>Spermatophyta</taxon>
        <taxon>Magnoliopsida</taxon>
        <taxon>eudicotyledons</taxon>
        <taxon>Gunneridae</taxon>
        <taxon>Pentapetalae</taxon>
        <taxon>rosids</taxon>
        <taxon>fabids</taxon>
        <taxon>Cucurbitales</taxon>
        <taxon>Cucurbitaceae</taxon>
        <taxon>Cucurbiteae</taxon>
        <taxon>Cucurbita</taxon>
    </lineage>
</organism>
<dbReference type="Proteomes" id="UP000504608">
    <property type="component" value="Unplaced"/>
</dbReference>
<sequence>MTLNCLSCQLLQRTDSERDPDPQLQNYYSGQIEPSGRSWSGNLSFRPPDRPKKEALRALPEDQAPPVAPRRLHSSGPISLGSKEPKLVRSSGMRRDWSFEDLRAIREEK</sequence>
<feature type="compositionally biased region" description="Basic and acidic residues" evidence="1">
    <location>
        <begin position="83"/>
        <end position="93"/>
    </location>
</feature>
<name>A0A6J1L834_CUCMA</name>
<dbReference type="OrthoDB" id="1847777at2759"/>
<dbReference type="PANTHER" id="PTHR36019:SF3">
    <property type="entry name" value="PLANT_PROTEIN"/>
    <property type="match status" value="1"/>
</dbReference>
<dbReference type="RefSeq" id="XP_023007608.1">
    <property type="nucleotide sequence ID" value="XM_023151840.1"/>
</dbReference>